<dbReference type="PANTHER" id="PTHR43801">
    <property type="entry name" value="NUCLEOTIDE-BINDING PROTEIN-RELATED"/>
    <property type="match status" value="1"/>
</dbReference>
<accession>X1NZH2</accession>
<dbReference type="EMBL" id="BARV01028614">
    <property type="protein sequence ID" value="GAI35601.1"/>
    <property type="molecule type" value="Genomic_DNA"/>
</dbReference>
<reference evidence="1" key="1">
    <citation type="journal article" date="2014" name="Front. Microbiol.">
        <title>High frequency of phylogenetically diverse reductive dehalogenase-homologous genes in deep subseafloor sedimentary metagenomes.</title>
        <authorList>
            <person name="Kawai M."/>
            <person name="Futagami T."/>
            <person name="Toyoda A."/>
            <person name="Takaki Y."/>
            <person name="Nishi S."/>
            <person name="Hori S."/>
            <person name="Arai W."/>
            <person name="Tsubouchi T."/>
            <person name="Morono Y."/>
            <person name="Uchiyama I."/>
            <person name="Ito T."/>
            <person name="Fujiyama A."/>
            <person name="Inagaki F."/>
            <person name="Takami H."/>
        </authorList>
    </citation>
    <scope>NUCLEOTIDE SEQUENCE</scope>
    <source>
        <strain evidence="1">Expedition CK06-06</strain>
    </source>
</reference>
<evidence type="ECO:0000313" key="1">
    <source>
        <dbReference type="EMBL" id="GAI35601.1"/>
    </source>
</evidence>
<dbReference type="PANTHER" id="PTHR43801:SF1">
    <property type="entry name" value="POLYPRENYL SYNTHETASE"/>
    <property type="match status" value="1"/>
</dbReference>
<gene>
    <name evidence="1" type="ORF">S06H3_45767</name>
</gene>
<protein>
    <recommendedName>
        <fullName evidence="2">DUF116 domain-containing protein</fullName>
    </recommendedName>
</protein>
<name>X1NZH2_9ZZZZ</name>
<dbReference type="InterPro" id="IPR002829">
    <property type="entry name" value="DUF116"/>
</dbReference>
<feature type="non-terminal residue" evidence="1">
    <location>
        <position position="1"/>
    </location>
</feature>
<evidence type="ECO:0008006" key="2">
    <source>
        <dbReference type="Google" id="ProtNLM"/>
    </source>
</evidence>
<sequence>AHCSSDCLINKATALGKERGYDVYVLPGGTCIPQILKKNPYEGVVGVACSQELKEGAGFLKNKNLPGQAVFLIKNGCANTEFNLKSFKEIL</sequence>
<dbReference type="Pfam" id="PF01976">
    <property type="entry name" value="DUF116"/>
    <property type="match status" value="1"/>
</dbReference>
<dbReference type="AlphaFoldDB" id="X1NZH2"/>
<comment type="caution">
    <text evidence="1">The sequence shown here is derived from an EMBL/GenBank/DDBJ whole genome shotgun (WGS) entry which is preliminary data.</text>
</comment>
<organism evidence="1">
    <name type="scientific">marine sediment metagenome</name>
    <dbReference type="NCBI Taxonomy" id="412755"/>
    <lineage>
        <taxon>unclassified sequences</taxon>
        <taxon>metagenomes</taxon>
        <taxon>ecological metagenomes</taxon>
    </lineage>
</organism>
<proteinExistence type="predicted"/>